<dbReference type="RefSeq" id="WP_205121813.1">
    <property type="nucleotide sequence ID" value="NZ_JAFBCM010000001.1"/>
</dbReference>
<dbReference type="SMART" id="SM01012">
    <property type="entry name" value="ANTAR"/>
    <property type="match status" value="1"/>
</dbReference>
<evidence type="ECO:0000313" key="3">
    <source>
        <dbReference type="EMBL" id="MFC3762359.1"/>
    </source>
</evidence>
<name>A0ABV7YDB8_9ACTN</name>
<evidence type="ECO:0000259" key="2">
    <source>
        <dbReference type="SMART" id="SM01012"/>
    </source>
</evidence>
<comment type="caution">
    <text evidence="3">The sequence shown here is derived from an EMBL/GenBank/DDBJ whole genome shotgun (WGS) entry which is preliminary data.</text>
</comment>
<feature type="compositionally biased region" description="Polar residues" evidence="1">
    <location>
        <begin position="89"/>
        <end position="99"/>
    </location>
</feature>
<evidence type="ECO:0000256" key="1">
    <source>
        <dbReference type="SAM" id="MobiDB-lite"/>
    </source>
</evidence>
<dbReference type="Proteomes" id="UP001595699">
    <property type="component" value="Unassembled WGS sequence"/>
</dbReference>
<organism evidence="3 4">
    <name type="scientific">Tenggerimyces flavus</name>
    <dbReference type="NCBI Taxonomy" id="1708749"/>
    <lineage>
        <taxon>Bacteria</taxon>
        <taxon>Bacillati</taxon>
        <taxon>Actinomycetota</taxon>
        <taxon>Actinomycetes</taxon>
        <taxon>Propionibacteriales</taxon>
        <taxon>Nocardioidaceae</taxon>
        <taxon>Tenggerimyces</taxon>
    </lineage>
</organism>
<dbReference type="EMBL" id="JBHRZH010000014">
    <property type="protein sequence ID" value="MFC3762359.1"/>
    <property type="molecule type" value="Genomic_DNA"/>
</dbReference>
<dbReference type="Gene3D" id="1.10.10.10">
    <property type="entry name" value="Winged helix-like DNA-binding domain superfamily/Winged helix DNA-binding domain"/>
    <property type="match status" value="1"/>
</dbReference>
<gene>
    <name evidence="3" type="ORF">ACFOUW_16070</name>
</gene>
<proteinExistence type="predicted"/>
<dbReference type="InterPro" id="IPR005561">
    <property type="entry name" value="ANTAR"/>
</dbReference>
<dbReference type="InterPro" id="IPR036388">
    <property type="entry name" value="WH-like_DNA-bd_sf"/>
</dbReference>
<accession>A0ABV7YDB8</accession>
<keyword evidence="4" id="KW-1185">Reference proteome</keyword>
<feature type="region of interest" description="Disordered" evidence="1">
    <location>
        <begin position="80"/>
        <end position="99"/>
    </location>
</feature>
<dbReference type="Pfam" id="PF03861">
    <property type="entry name" value="ANTAR"/>
    <property type="match status" value="1"/>
</dbReference>
<protein>
    <submittedName>
        <fullName evidence="3">ANTAR domain-containing protein</fullName>
    </submittedName>
</protein>
<feature type="domain" description="ANTAR" evidence="2">
    <location>
        <begin position="21"/>
        <end position="75"/>
    </location>
</feature>
<reference evidence="4" key="1">
    <citation type="journal article" date="2019" name="Int. J. Syst. Evol. Microbiol.">
        <title>The Global Catalogue of Microorganisms (GCM) 10K type strain sequencing project: providing services to taxonomists for standard genome sequencing and annotation.</title>
        <authorList>
            <consortium name="The Broad Institute Genomics Platform"/>
            <consortium name="The Broad Institute Genome Sequencing Center for Infectious Disease"/>
            <person name="Wu L."/>
            <person name="Ma J."/>
        </authorList>
    </citation>
    <scope>NUCLEOTIDE SEQUENCE [LARGE SCALE GENOMIC DNA]</scope>
    <source>
        <strain evidence="4">CGMCC 4.7241</strain>
    </source>
</reference>
<evidence type="ECO:0000313" key="4">
    <source>
        <dbReference type="Proteomes" id="UP001595699"/>
    </source>
</evidence>
<sequence length="99" mass="10709">MADIATIGILQQRTIHRDEILYEQLVATLHHRTVVEQAKGVLAELGDLDMHQACTALRGYARTHQLLSEVARDVATGDLDGNGLVATQPAPTTRSPAPD</sequence>